<dbReference type="AlphaFoldDB" id="A0AAD6SFM3"/>
<comment type="caution">
    <text evidence="2">The sequence shown here is derived from an EMBL/GenBank/DDBJ whole genome shotgun (WGS) entry which is preliminary data.</text>
</comment>
<evidence type="ECO:0000313" key="2">
    <source>
        <dbReference type="EMBL" id="KAJ7027061.1"/>
    </source>
</evidence>
<proteinExistence type="predicted"/>
<reference evidence="2" key="1">
    <citation type="submission" date="2023-03" db="EMBL/GenBank/DDBJ databases">
        <title>Massive genome expansion in bonnet fungi (Mycena s.s.) driven by repeated elements and novel gene families across ecological guilds.</title>
        <authorList>
            <consortium name="Lawrence Berkeley National Laboratory"/>
            <person name="Harder C.B."/>
            <person name="Miyauchi S."/>
            <person name="Viragh M."/>
            <person name="Kuo A."/>
            <person name="Thoen E."/>
            <person name="Andreopoulos B."/>
            <person name="Lu D."/>
            <person name="Skrede I."/>
            <person name="Drula E."/>
            <person name="Henrissat B."/>
            <person name="Morin E."/>
            <person name="Kohler A."/>
            <person name="Barry K."/>
            <person name="LaButti K."/>
            <person name="Morin E."/>
            <person name="Salamov A."/>
            <person name="Lipzen A."/>
            <person name="Mereny Z."/>
            <person name="Hegedus B."/>
            <person name="Baldrian P."/>
            <person name="Stursova M."/>
            <person name="Weitz H."/>
            <person name="Taylor A."/>
            <person name="Grigoriev I.V."/>
            <person name="Nagy L.G."/>
            <person name="Martin F."/>
            <person name="Kauserud H."/>
        </authorList>
    </citation>
    <scope>NUCLEOTIDE SEQUENCE</scope>
    <source>
        <strain evidence="2">CBHHK200</strain>
    </source>
</reference>
<organism evidence="2 3">
    <name type="scientific">Mycena alexandri</name>
    <dbReference type="NCBI Taxonomy" id="1745969"/>
    <lineage>
        <taxon>Eukaryota</taxon>
        <taxon>Fungi</taxon>
        <taxon>Dikarya</taxon>
        <taxon>Basidiomycota</taxon>
        <taxon>Agaricomycotina</taxon>
        <taxon>Agaricomycetes</taxon>
        <taxon>Agaricomycetidae</taxon>
        <taxon>Agaricales</taxon>
        <taxon>Marasmiineae</taxon>
        <taxon>Mycenaceae</taxon>
        <taxon>Mycena</taxon>
    </lineage>
</organism>
<evidence type="ECO:0000313" key="3">
    <source>
        <dbReference type="Proteomes" id="UP001218188"/>
    </source>
</evidence>
<evidence type="ECO:0000313" key="1">
    <source>
        <dbReference type="EMBL" id="KAJ7020880.1"/>
    </source>
</evidence>
<protein>
    <submittedName>
        <fullName evidence="2">Uncharacterized protein</fullName>
    </submittedName>
</protein>
<sequence>LAYVEWFSAFKPSHEEHHHMYSIAKPPLRADGSMKGSIIALTDIRQTCQLFPNFGRPDVNALWTSDNV</sequence>
<accession>A0AAD6SFM3</accession>
<name>A0AAD6SFM3_9AGAR</name>
<dbReference type="EMBL" id="JARJCM010000130">
    <property type="protein sequence ID" value="KAJ7027061.1"/>
    <property type="molecule type" value="Genomic_DNA"/>
</dbReference>
<gene>
    <name evidence="2" type="ORF">C8F04DRAFT_884566</name>
    <name evidence="1" type="ORF">C8F04DRAFT_891954</name>
</gene>
<keyword evidence="3" id="KW-1185">Reference proteome</keyword>
<feature type="non-terminal residue" evidence="2">
    <location>
        <position position="1"/>
    </location>
</feature>
<dbReference type="EMBL" id="JARJCM010000248">
    <property type="protein sequence ID" value="KAJ7020880.1"/>
    <property type="molecule type" value="Genomic_DNA"/>
</dbReference>
<feature type="non-terminal residue" evidence="2">
    <location>
        <position position="68"/>
    </location>
</feature>
<dbReference type="Proteomes" id="UP001218188">
    <property type="component" value="Unassembled WGS sequence"/>
</dbReference>